<dbReference type="CDD" id="cd09618">
    <property type="entry name" value="CBM9_like_2"/>
    <property type="match status" value="1"/>
</dbReference>
<dbReference type="EMBL" id="UINC01001880">
    <property type="protein sequence ID" value="SUZ90264.1"/>
    <property type="molecule type" value="Genomic_DNA"/>
</dbReference>
<dbReference type="Gene3D" id="2.60.40.1190">
    <property type="match status" value="1"/>
</dbReference>
<gene>
    <name evidence="2" type="ORF">METZ01_LOCUS43118</name>
</gene>
<reference evidence="2" key="1">
    <citation type="submission" date="2018-05" db="EMBL/GenBank/DDBJ databases">
        <authorList>
            <person name="Lanie J.A."/>
            <person name="Ng W.-L."/>
            <person name="Kazmierczak K.M."/>
            <person name="Andrzejewski T.M."/>
            <person name="Davidsen T.M."/>
            <person name="Wayne K.J."/>
            <person name="Tettelin H."/>
            <person name="Glass J.I."/>
            <person name="Rusch D."/>
            <person name="Podicherti R."/>
            <person name="Tsui H.-C.T."/>
            <person name="Winkler M.E."/>
        </authorList>
    </citation>
    <scope>NUCLEOTIDE SEQUENCE</scope>
</reference>
<accession>A0A381RGA4</accession>
<evidence type="ECO:0000313" key="2">
    <source>
        <dbReference type="EMBL" id="SUZ90264.1"/>
    </source>
</evidence>
<name>A0A381RGA4_9ZZZZ</name>
<sequence length="826" mass="96614">MKNVVTIFIALILFHSYSQERKNIEAYRFSTPPLIDGKLNEKEWQKIKPASNFEIFKPTTRFGKKIPKGYESFVYFGYDDKAVYLAADFKHPNPKEIRKQFSKRDVITGFDAEGFWVSLDTNDDKQSHFTFLVTTSGALSDLYADGGWDNNSTNYDTVFDSKYHINDDGWTAEMIIPYSAIRFPKKQIQDWGINFGRDLSGELNEEYMWNPVDSKNESYEESMGLVKNIQNIDPPVRLFFYPYLQSAVNIQKSLKPSSSYSAGLDLKYGLSNSFTLDFTLIPDFGQVSFDDRELNLSPFEQQFSEKRAFFTEGADLFKKADGRGPRSGGPFFYSRRIGQEINFNENDYLNDDEEILSYDEKPDLINSLKVTGTTDGKLSIGFLNAVTAKAFAYIKNTNDNSTRKVEISPLTNYNVISLSQQFLNDFSSISFLNTNVNRSSGPNANSSAIVFDIYDKRRKYNFNSNFFQSYAPRLSEKKGFRATLSFRELKGKFKYSLMWGGMDRYYNQNELGLSRFNNLQRFNVTLNYQILKENRFFRLYNSYLSINERYRFNEFYRTGGGFRFGNNFTLQNLIELELDFEYAGSEKDFFEPRVRDRYVIDPGSFGIKFGLKTNTNNIFSYGFEYENNKFNNKQFDENKHSNSIMLSAKYRISNQITLNISTQNENVSDDVGFLKKKNNNIYFGKRKIKSIENNIDFEYNINPSKFLSLKFRNFWSSAKFDEILYNLLENGKRSIIDYDLLDYDPNTNFNLWNLELNYEWWFSPGSTLTVQYKNQIFNRDNKSGINYYESLKELFEIPVEHQFSLRVNYLIDYNKLRRKRGVGQSK</sequence>
<proteinExistence type="predicted"/>
<dbReference type="AlphaFoldDB" id="A0A381RGA4"/>
<dbReference type="InterPro" id="IPR045670">
    <property type="entry name" value="DUF5916"/>
</dbReference>
<protein>
    <recommendedName>
        <fullName evidence="1">DUF5916 domain-containing protein</fullName>
    </recommendedName>
</protein>
<organism evidence="2">
    <name type="scientific">marine metagenome</name>
    <dbReference type="NCBI Taxonomy" id="408172"/>
    <lineage>
        <taxon>unclassified sequences</taxon>
        <taxon>metagenomes</taxon>
        <taxon>ecological metagenomes</taxon>
    </lineage>
</organism>
<dbReference type="Pfam" id="PF19313">
    <property type="entry name" value="DUF5916"/>
    <property type="match status" value="1"/>
</dbReference>
<feature type="domain" description="DUF5916" evidence="1">
    <location>
        <begin position="234"/>
        <end position="819"/>
    </location>
</feature>
<evidence type="ECO:0000259" key="1">
    <source>
        <dbReference type="Pfam" id="PF19313"/>
    </source>
</evidence>
<dbReference type="SUPFAM" id="SSF49344">
    <property type="entry name" value="CBD9-like"/>
    <property type="match status" value="1"/>
</dbReference>